<dbReference type="EMBL" id="SNWQ01000058">
    <property type="protein sequence ID" value="TDO27502.1"/>
    <property type="molecule type" value="Genomic_DNA"/>
</dbReference>
<feature type="chain" id="PRO_5020374937" description="Phytase-like domain-containing protein" evidence="1">
    <location>
        <begin position="24"/>
        <end position="415"/>
    </location>
</feature>
<feature type="signal peptide" evidence="1">
    <location>
        <begin position="1"/>
        <end position="23"/>
    </location>
</feature>
<gene>
    <name evidence="3" type="ORF">EV643_1586</name>
</gene>
<feature type="domain" description="Phytase-like" evidence="2">
    <location>
        <begin position="66"/>
        <end position="387"/>
    </location>
</feature>
<dbReference type="OrthoDB" id="9758957at2"/>
<reference evidence="3 4" key="1">
    <citation type="submission" date="2019-03" db="EMBL/GenBank/DDBJ databases">
        <title>Genomic Encyclopedia of Type Strains, Phase III (KMG-III): the genomes of soil and plant-associated and newly described type strains.</title>
        <authorList>
            <person name="Whitman W."/>
        </authorList>
    </citation>
    <scope>NUCLEOTIDE SEQUENCE [LARGE SCALE GENOMIC DNA]</scope>
    <source>
        <strain evidence="3 4">VKM Ac-2527</strain>
    </source>
</reference>
<evidence type="ECO:0000259" key="2">
    <source>
        <dbReference type="Pfam" id="PF13449"/>
    </source>
</evidence>
<dbReference type="PANTHER" id="PTHR37957:SF1">
    <property type="entry name" value="PHYTASE-LIKE DOMAIN-CONTAINING PROTEIN"/>
    <property type="match status" value="1"/>
</dbReference>
<evidence type="ECO:0000256" key="1">
    <source>
        <dbReference type="SAM" id="SignalP"/>
    </source>
</evidence>
<name>A0A4R6IXJ2_9ACTN</name>
<proteinExistence type="predicted"/>
<accession>A0A4R6IXJ2</accession>
<dbReference type="PANTHER" id="PTHR37957">
    <property type="entry name" value="BLR7070 PROTEIN"/>
    <property type="match status" value="1"/>
</dbReference>
<dbReference type="AlphaFoldDB" id="A0A4R6IXJ2"/>
<dbReference type="Proteomes" id="UP000295388">
    <property type="component" value="Unassembled WGS sequence"/>
</dbReference>
<comment type="caution">
    <text evidence="3">The sequence shown here is derived from an EMBL/GenBank/DDBJ whole genome shotgun (WGS) entry which is preliminary data.</text>
</comment>
<protein>
    <recommendedName>
        <fullName evidence="2">Phytase-like domain-containing protein</fullName>
    </recommendedName>
</protein>
<evidence type="ECO:0000313" key="4">
    <source>
        <dbReference type="Proteomes" id="UP000295388"/>
    </source>
</evidence>
<dbReference type="Pfam" id="PF13449">
    <property type="entry name" value="Phytase-like"/>
    <property type="match status" value="1"/>
</dbReference>
<dbReference type="InterPro" id="IPR027372">
    <property type="entry name" value="Phytase-like_dom"/>
</dbReference>
<organism evidence="3 4">
    <name type="scientific">Kribbella caucasensis</name>
    <dbReference type="NCBI Taxonomy" id="2512215"/>
    <lineage>
        <taxon>Bacteria</taxon>
        <taxon>Bacillati</taxon>
        <taxon>Actinomycetota</taxon>
        <taxon>Actinomycetes</taxon>
        <taxon>Propionibacteriales</taxon>
        <taxon>Kribbellaceae</taxon>
        <taxon>Kribbella</taxon>
    </lineage>
</organism>
<sequence length="415" mass="44739">MKFLRAFALSVVPLCLVAYPVSASTPKPTLEGRAVLPAATYAPGPPAGSFFAGQTINGISFPTPSQPVEGFSSVLSGRTPGEFLAMPDNGFGTKANSRDFLIRAYYIEPDFKTAKGGTGAVTVKDFIQFRDPNGVIGFPIVNAGTTERFLTGGDIDPESMQRAKNGDLWVGDEFGPWVLHFDATGVLLEPPFPVPGSLVQPTVPGSLMSPSNPFLVPPDTATQPNSRGFEAMSSTPGGKHLYPILEGATVVDADTRRRFLFEFSIDDSEFTGRVWQYHTEQPGYLVADMRALDQHRLVVIERDGGRGLTAVFRNVYVVDLRDVGPDGFLEKHKAVDLTAIPDPDLISLPPIHAGDVRLGDPFGVACESIEAIHVIDGERLLLGCDNNLPNTGRNPSFADDNEFIVVKVPILKSLN</sequence>
<keyword evidence="1" id="KW-0732">Signal</keyword>
<keyword evidence="4" id="KW-1185">Reference proteome</keyword>
<evidence type="ECO:0000313" key="3">
    <source>
        <dbReference type="EMBL" id="TDO27502.1"/>
    </source>
</evidence>